<dbReference type="AlphaFoldDB" id="A0A8J8NSQ3"/>
<gene>
    <name evidence="1" type="ORF">FGO68_gene10812</name>
</gene>
<organism evidence="1 2">
    <name type="scientific">Halteria grandinella</name>
    <dbReference type="NCBI Taxonomy" id="5974"/>
    <lineage>
        <taxon>Eukaryota</taxon>
        <taxon>Sar</taxon>
        <taxon>Alveolata</taxon>
        <taxon>Ciliophora</taxon>
        <taxon>Intramacronucleata</taxon>
        <taxon>Spirotrichea</taxon>
        <taxon>Stichotrichia</taxon>
        <taxon>Sporadotrichida</taxon>
        <taxon>Halteriidae</taxon>
        <taxon>Halteria</taxon>
    </lineage>
</organism>
<proteinExistence type="predicted"/>
<comment type="caution">
    <text evidence="1">The sequence shown here is derived from an EMBL/GenBank/DDBJ whole genome shotgun (WGS) entry which is preliminary data.</text>
</comment>
<evidence type="ECO:0000313" key="1">
    <source>
        <dbReference type="EMBL" id="TNV80892.1"/>
    </source>
</evidence>
<accession>A0A8J8NSQ3</accession>
<sequence>MHIISNSQRSPSPSLASVLCRLKRLKPHLRQIPLTMVPSMGISPMTRLAGTYFQDSVMYSQTCSWCTSCKRGTHWPHLAQQLLYGDNRWTAGGVYLWTGHRTLCDPGLPAIRRPRQAPTLLGPRLAGGFPQRQVKTQPTIIPPTTTTNQTTVSQNYKVNMAYLYRNSHHSGNSEARVLIQTMERDFLTQ</sequence>
<dbReference type="EMBL" id="RRYP01006892">
    <property type="protein sequence ID" value="TNV80892.1"/>
    <property type="molecule type" value="Genomic_DNA"/>
</dbReference>
<dbReference type="Proteomes" id="UP000785679">
    <property type="component" value="Unassembled WGS sequence"/>
</dbReference>
<keyword evidence="2" id="KW-1185">Reference proteome</keyword>
<name>A0A8J8NSQ3_HALGN</name>
<reference evidence="1" key="1">
    <citation type="submission" date="2019-06" db="EMBL/GenBank/DDBJ databases">
        <authorList>
            <person name="Zheng W."/>
        </authorList>
    </citation>
    <scope>NUCLEOTIDE SEQUENCE</scope>
    <source>
        <strain evidence="1">QDHG01</strain>
    </source>
</reference>
<protein>
    <submittedName>
        <fullName evidence="1">Uncharacterized protein</fullName>
    </submittedName>
</protein>
<evidence type="ECO:0000313" key="2">
    <source>
        <dbReference type="Proteomes" id="UP000785679"/>
    </source>
</evidence>